<protein>
    <submittedName>
        <fullName evidence="1">Ribosomal protein S5 domain 2-type protein</fullName>
    </submittedName>
</protein>
<name>A0ACC3T8D7_LIPKO</name>
<evidence type="ECO:0000313" key="1">
    <source>
        <dbReference type="EMBL" id="KAK9240211.1"/>
    </source>
</evidence>
<keyword evidence="2" id="KW-1185">Reference proteome</keyword>
<organism evidence="1 2">
    <name type="scientific">Lipomyces kononenkoae</name>
    <name type="common">Yeast</name>
    <dbReference type="NCBI Taxonomy" id="34357"/>
    <lineage>
        <taxon>Eukaryota</taxon>
        <taxon>Fungi</taxon>
        <taxon>Dikarya</taxon>
        <taxon>Ascomycota</taxon>
        <taxon>Saccharomycotina</taxon>
        <taxon>Lipomycetes</taxon>
        <taxon>Lipomycetales</taxon>
        <taxon>Lipomycetaceae</taxon>
        <taxon>Lipomyces</taxon>
    </lineage>
</organism>
<dbReference type="Proteomes" id="UP001433508">
    <property type="component" value="Unassembled WGS sequence"/>
</dbReference>
<proteinExistence type="predicted"/>
<keyword evidence="1" id="KW-0687">Ribonucleoprotein</keyword>
<reference evidence="2" key="1">
    <citation type="journal article" date="2024" name="Front. Bioeng. Biotechnol.">
        <title>Genome-scale model development and genomic sequencing of the oleaginous clade Lipomyces.</title>
        <authorList>
            <person name="Czajka J.J."/>
            <person name="Han Y."/>
            <person name="Kim J."/>
            <person name="Mondo S.J."/>
            <person name="Hofstad B.A."/>
            <person name="Robles A."/>
            <person name="Haridas S."/>
            <person name="Riley R."/>
            <person name="LaButti K."/>
            <person name="Pangilinan J."/>
            <person name="Andreopoulos W."/>
            <person name="Lipzen A."/>
            <person name="Yan J."/>
            <person name="Wang M."/>
            <person name="Ng V."/>
            <person name="Grigoriev I.V."/>
            <person name="Spatafora J.W."/>
            <person name="Magnuson J.K."/>
            <person name="Baker S.E."/>
            <person name="Pomraning K.R."/>
        </authorList>
    </citation>
    <scope>NUCLEOTIDE SEQUENCE [LARGE SCALE GENOMIC DNA]</scope>
    <source>
        <strain evidence="2">CBS 7786</strain>
    </source>
</reference>
<gene>
    <name evidence="1" type="ORF">V1525DRAFT_337660</name>
</gene>
<sequence>MTVQDIVRPSAASAKTSFLYRVDGSASWTVGTANVIVSVSGPIEVNKREELPDVATVEIVVRPGTGVTSTREQFLQDRIRKVFAPVIVLDLHPRTLIQIVVQIVQSGDTKMLNTMTLSASINATYMALLDAGVPVRSTVSATSIIYYKTQAQTSKAAVLIDPTRTELERIEKDILSVHTVAYELKGGKIERLLLTESVGSFTEDQVFECYDSAAKICESTNETMREAVINGVQRKSRWRET</sequence>
<accession>A0ACC3T8D7</accession>
<dbReference type="EMBL" id="MU971341">
    <property type="protein sequence ID" value="KAK9240211.1"/>
    <property type="molecule type" value="Genomic_DNA"/>
</dbReference>
<comment type="caution">
    <text evidence="1">The sequence shown here is derived from an EMBL/GenBank/DDBJ whole genome shotgun (WGS) entry which is preliminary data.</text>
</comment>
<evidence type="ECO:0000313" key="2">
    <source>
        <dbReference type="Proteomes" id="UP001433508"/>
    </source>
</evidence>
<keyword evidence="1" id="KW-0689">Ribosomal protein</keyword>